<proteinExistence type="predicted"/>
<dbReference type="PANTHER" id="PTHR44591">
    <property type="entry name" value="STRESS RESPONSE REGULATOR PROTEIN 1"/>
    <property type="match status" value="1"/>
</dbReference>
<evidence type="ECO:0000313" key="5">
    <source>
        <dbReference type="Proteomes" id="UP001139494"/>
    </source>
</evidence>
<reference evidence="4" key="1">
    <citation type="journal article" date="2023" name="Front. Microbiol.">
        <title>Genomic-based phylogenetic and metabolic analyses of the genus Natronomonas, and description of Natronomonas aquatica sp. nov.</title>
        <authorList>
            <person name="Garcia-Roldan A."/>
            <person name="Duran-Viseras A."/>
            <person name="de la Haba R.R."/>
            <person name="Corral P."/>
            <person name="Sanchez-Porro C."/>
            <person name="Ventosa A."/>
        </authorList>
    </citation>
    <scope>NUCLEOTIDE SEQUENCE</scope>
    <source>
        <strain evidence="4">F2-12</strain>
    </source>
</reference>
<evidence type="ECO:0000256" key="2">
    <source>
        <dbReference type="PROSITE-ProRule" id="PRU00169"/>
    </source>
</evidence>
<dbReference type="InterPro" id="IPR011006">
    <property type="entry name" value="CheY-like_superfamily"/>
</dbReference>
<evidence type="ECO:0000313" key="4">
    <source>
        <dbReference type="EMBL" id="MCQ4334162.1"/>
    </source>
</evidence>
<dbReference type="GO" id="GO:0000160">
    <property type="term" value="P:phosphorelay signal transduction system"/>
    <property type="evidence" value="ECO:0007669"/>
    <property type="project" value="InterPro"/>
</dbReference>
<dbReference type="SUPFAM" id="SSF52172">
    <property type="entry name" value="CheY-like"/>
    <property type="match status" value="1"/>
</dbReference>
<protein>
    <submittedName>
        <fullName evidence="4">Response regulator</fullName>
    </submittedName>
</protein>
<name>A0A9R1D762_9EURY</name>
<dbReference type="EMBL" id="JAHLKM010000018">
    <property type="protein sequence ID" value="MCQ4334162.1"/>
    <property type="molecule type" value="Genomic_DNA"/>
</dbReference>
<accession>A0A9R1D762</accession>
<dbReference type="Pfam" id="PF00072">
    <property type="entry name" value="Response_reg"/>
    <property type="match status" value="1"/>
</dbReference>
<dbReference type="Proteomes" id="UP001139494">
    <property type="component" value="Unassembled WGS sequence"/>
</dbReference>
<dbReference type="InterPro" id="IPR050595">
    <property type="entry name" value="Bact_response_regulator"/>
</dbReference>
<sequence length="127" mass="14450">MPELRTSDPSVERATELTVLFVDDEPELLDIYEIRYGSEYEVLTAKGGREALERFDDHIDIAFFDRRMPGMSGDEAIRAIRGDGYRTPIGIISAVDSEAEIGVEYDVYLTKPIDEDRIREAIERHAP</sequence>
<dbReference type="PANTHER" id="PTHR44591:SF3">
    <property type="entry name" value="RESPONSE REGULATORY DOMAIN-CONTAINING PROTEIN"/>
    <property type="match status" value="1"/>
</dbReference>
<gene>
    <name evidence="4" type="ORF">KM295_11870</name>
</gene>
<dbReference type="PROSITE" id="PS50110">
    <property type="entry name" value="RESPONSE_REGULATORY"/>
    <property type="match status" value="1"/>
</dbReference>
<dbReference type="AlphaFoldDB" id="A0A9R1D762"/>
<feature type="domain" description="Response regulatory" evidence="3">
    <location>
        <begin position="18"/>
        <end position="126"/>
    </location>
</feature>
<dbReference type="RefSeq" id="WP_256030198.1">
    <property type="nucleotide sequence ID" value="NZ_JAHLKM010000018.1"/>
</dbReference>
<keyword evidence="1 2" id="KW-0597">Phosphoprotein</keyword>
<evidence type="ECO:0000256" key="1">
    <source>
        <dbReference type="ARBA" id="ARBA00022553"/>
    </source>
</evidence>
<comment type="caution">
    <text evidence="4">The sequence shown here is derived from an EMBL/GenBank/DDBJ whole genome shotgun (WGS) entry which is preliminary data.</text>
</comment>
<dbReference type="Gene3D" id="3.40.50.2300">
    <property type="match status" value="1"/>
</dbReference>
<keyword evidence="5" id="KW-1185">Reference proteome</keyword>
<organism evidence="4 5">
    <name type="scientific">Natronomonas aquatica</name>
    <dbReference type="NCBI Taxonomy" id="2841590"/>
    <lineage>
        <taxon>Archaea</taxon>
        <taxon>Methanobacteriati</taxon>
        <taxon>Methanobacteriota</taxon>
        <taxon>Stenosarchaea group</taxon>
        <taxon>Halobacteria</taxon>
        <taxon>Halobacteriales</taxon>
        <taxon>Natronomonadaceae</taxon>
        <taxon>Natronomonas</taxon>
    </lineage>
</organism>
<evidence type="ECO:0000259" key="3">
    <source>
        <dbReference type="PROSITE" id="PS50110"/>
    </source>
</evidence>
<dbReference type="SMART" id="SM00448">
    <property type="entry name" value="REC"/>
    <property type="match status" value="1"/>
</dbReference>
<feature type="modified residue" description="4-aspartylphosphate" evidence="2">
    <location>
        <position position="65"/>
    </location>
</feature>
<dbReference type="InterPro" id="IPR001789">
    <property type="entry name" value="Sig_transdc_resp-reg_receiver"/>
</dbReference>